<organism evidence="6 7">
    <name type="scientific">Geotalea daltonii (strain DSM 22248 / JCM 15807 / FRC-32)</name>
    <name type="common">Geobacter daltonii</name>
    <dbReference type="NCBI Taxonomy" id="316067"/>
    <lineage>
        <taxon>Bacteria</taxon>
        <taxon>Pseudomonadati</taxon>
        <taxon>Thermodesulfobacteriota</taxon>
        <taxon>Desulfuromonadia</taxon>
        <taxon>Geobacterales</taxon>
        <taxon>Geobacteraceae</taxon>
        <taxon>Geotalea</taxon>
    </lineage>
</organism>
<feature type="domain" description="PLD phosphodiesterase" evidence="5">
    <location>
        <begin position="128"/>
        <end position="155"/>
    </location>
</feature>
<keyword evidence="3" id="KW-0378">Hydrolase</keyword>
<evidence type="ECO:0000259" key="5">
    <source>
        <dbReference type="PROSITE" id="PS50035"/>
    </source>
</evidence>
<dbReference type="AlphaFoldDB" id="B9M2E1"/>
<keyword evidence="7" id="KW-1185">Reference proteome</keyword>
<dbReference type="KEGG" id="geo:Geob_0958"/>
<dbReference type="OrthoDB" id="8828485at2"/>
<dbReference type="CDD" id="cd09140">
    <property type="entry name" value="PLDc_vPLD1_2_like_bac_1"/>
    <property type="match status" value="1"/>
</dbReference>
<dbReference type="SMART" id="SM00155">
    <property type="entry name" value="PLDc"/>
    <property type="match status" value="2"/>
</dbReference>
<evidence type="ECO:0000313" key="7">
    <source>
        <dbReference type="Proteomes" id="UP000007721"/>
    </source>
</evidence>
<dbReference type="STRING" id="316067.Geob_0958"/>
<evidence type="ECO:0000256" key="4">
    <source>
        <dbReference type="ARBA" id="ARBA00023098"/>
    </source>
</evidence>
<sequence>MSILKPGVNCMGIYKVRESGLLIDACDYYRAFYHAARHARHNILMAGWQFDSEVRLIRGKEAQLADGDVRFLAFLESLCEKNPELEIYILAWDFSIFFSLEREWFQDLIFNWSTNERIHFTFDGKHAVNATHHQKFVIIDGQLAFVGGIDICSDRWDDRRHLRHNPERKNVDGISYGAYHDIQSYHTGPVVRELLGVFQDRWAEAGGETIVFPTVNGHLPKVDGAALPLPAGSVAISRTQARDLLALREQIQEIRRLFIDAIMAADRLVYMENQYFSSQAIFWALVSRMKERQRPKLEIVLILPDRLPFTEELFLGLPQMKMLKGLKEVAAENGHRLGIYSTVCTDNGERNMTFIHSKLMLVDDRFLTVGSANATNRSLGLDTELNMSWEAEVGEGRELEESIRRVRISLLTEHSAMYDEGAENRLGQIEGLVDYLDSLVDNKESRLCLYQPDQSLEGIGWQGALEPVTRIVDPERPQVEEFVFESLSRFETSKFTRGILLLGQWLSGL</sequence>
<keyword evidence="2" id="KW-0677">Repeat</keyword>
<dbReference type="InterPro" id="IPR001736">
    <property type="entry name" value="PLipase_D/transphosphatidylase"/>
</dbReference>
<dbReference type="EMBL" id="CP001390">
    <property type="protein sequence ID" value="ACM19320.1"/>
    <property type="molecule type" value="Genomic_DNA"/>
</dbReference>
<dbReference type="HOGENOM" id="CLU_011094_1_0_7"/>
<evidence type="ECO:0000256" key="1">
    <source>
        <dbReference type="ARBA" id="ARBA00000798"/>
    </source>
</evidence>
<accession>B9M2E1</accession>
<dbReference type="Pfam" id="PF13091">
    <property type="entry name" value="PLDc_2"/>
    <property type="match status" value="1"/>
</dbReference>
<dbReference type="PANTHER" id="PTHR18896">
    <property type="entry name" value="PHOSPHOLIPASE D"/>
    <property type="match status" value="1"/>
</dbReference>
<protein>
    <submittedName>
        <fullName evidence="6">Phospholipase D superfamily protein</fullName>
    </submittedName>
</protein>
<dbReference type="SUPFAM" id="SSF56024">
    <property type="entry name" value="Phospholipase D/nuclease"/>
    <property type="match status" value="2"/>
</dbReference>
<dbReference type="Pfam" id="PF00614">
    <property type="entry name" value="PLDc"/>
    <property type="match status" value="1"/>
</dbReference>
<dbReference type="CDD" id="cd09143">
    <property type="entry name" value="PLDc_vPLD1_2_like_bac_2"/>
    <property type="match status" value="1"/>
</dbReference>
<gene>
    <name evidence="6" type="ordered locus">Geob_0958</name>
</gene>
<dbReference type="InterPro" id="IPR025202">
    <property type="entry name" value="PLD-like_dom"/>
</dbReference>
<dbReference type="eggNOG" id="COG1502">
    <property type="taxonomic scope" value="Bacteria"/>
</dbReference>
<dbReference type="PANTHER" id="PTHR18896:SF76">
    <property type="entry name" value="PHOSPHOLIPASE"/>
    <property type="match status" value="1"/>
</dbReference>
<evidence type="ECO:0000313" key="6">
    <source>
        <dbReference type="EMBL" id="ACM19320.1"/>
    </source>
</evidence>
<proteinExistence type="predicted"/>
<dbReference type="GO" id="GO:0004630">
    <property type="term" value="F:phospholipase D activity"/>
    <property type="evidence" value="ECO:0007669"/>
    <property type="project" value="TreeGrafter"/>
</dbReference>
<evidence type="ECO:0000256" key="2">
    <source>
        <dbReference type="ARBA" id="ARBA00022737"/>
    </source>
</evidence>
<reference evidence="6 7" key="1">
    <citation type="submission" date="2009-01" db="EMBL/GenBank/DDBJ databases">
        <title>Complete sequence of Geobacter sp. FRC-32.</title>
        <authorList>
            <consortium name="US DOE Joint Genome Institute"/>
            <person name="Lucas S."/>
            <person name="Copeland A."/>
            <person name="Lapidus A."/>
            <person name="Glavina del Rio T."/>
            <person name="Dalin E."/>
            <person name="Tice H."/>
            <person name="Bruce D."/>
            <person name="Goodwin L."/>
            <person name="Pitluck S."/>
            <person name="Saunders E."/>
            <person name="Brettin T."/>
            <person name="Detter J.C."/>
            <person name="Han C."/>
            <person name="Larimer F."/>
            <person name="Land M."/>
            <person name="Hauser L."/>
            <person name="Kyrpides N."/>
            <person name="Ovchinnikova G."/>
            <person name="Kostka J."/>
            <person name="Richardson P."/>
        </authorList>
    </citation>
    <scope>NUCLEOTIDE SEQUENCE [LARGE SCALE GENOMIC DNA]</scope>
    <source>
        <strain evidence="7">DSM 22248 / JCM 15807 / FRC-32</strain>
    </source>
</reference>
<dbReference type="Proteomes" id="UP000007721">
    <property type="component" value="Chromosome"/>
</dbReference>
<name>B9M2E1_GEODF</name>
<dbReference type="RefSeq" id="WP_012646049.1">
    <property type="nucleotide sequence ID" value="NC_011979.1"/>
</dbReference>
<dbReference type="Gene3D" id="3.30.870.10">
    <property type="entry name" value="Endonuclease Chain A"/>
    <property type="match status" value="2"/>
</dbReference>
<dbReference type="InterPro" id="IPR015679">
    <property type="entry name" value="PLipase_D_fam"/>
</dbReference>
<comment type="catalytic activity">
    <reaction evidence="1">
        <text>a 1,2-diacyl-sn-glycero-3-phosphocholine + H2O = a 1,2-diacyl-sn-glycero-3-phosphate + choline + H(+)</text>
        <dbReference type="Rhea" id="RHEA:14445"/>
        <dbReference type="ChEBI" id="CHEBI:15354"/>
        <dbReference type="ChEBI" id="CHEBI:15377"/>
        <dbReference type="ChEBI" id="CHEBI:15378"/>
        <dbReference type="ChEBI" id="CHEBI:57643"/>
        <dbReference type="ChEBI" id="CHEBI:58608"/>
        <dbReference type="EC" id="3.1.4.4"/>
    </reaction>
</comment>
<evidence type="ECO:0000256" key="3">
    <source>
        <dbReference type="ARBA" id="ARBA00022801"/>
    </source>
</evidence>
<feature type="domain" description="PLD phosphodiesterase" evidence="5">
    <location>
        <begin position="351"/>
        <end position="378"/>
    </location>
</feature>
<dbReference type="GO" id="GO:0009395">
    <property type="term" value="P:phospholipid catabolic process"/>
    <property type="evidence" value="ECO:0007669"/>
    <property type="project" value="TreeGrafter"/>
</dbReference>
<keyword evidence="4" id="KW-0443">Lipid metabolism</keyword>
<dbReference type="GO" id="GO:0005886">
    <property type="term" value="C:plasma membrane"/>
    <property type="evidence" value="ECO:0007669"/>
    <property type="project" value="TreeGrafter"/>
</dbReference>
<dbReference type="PROSITE" id="PS50035">
    <property type="entry name" value="PLD"/>
    <property type="match status" value="2"/>
</dbReference>